<dbReference type="InterPro" id="IPR011008">
    <property type="entry name" value="Dimeric_a/b-barrel"/>
</dbReference>
<evidence type="ECO:0000259" key="1">
    <source>
        <dbReference type="Pfam" id="PF03992"/>
    </source>
</evidence>
<feature type="domain" description="ABM" evidence="1">
    <location>
        <begin position="10"/>
        <end position="70"/>
    </location>
</feature>
<evidence type="ECO:0000313" key="2">
    <source>
        <dbReference type="EMBL" id="GHC57832.1"/>
    </source>
</evidence>
<dbReference type="Pfam" id="PF03992">
    <property type="entry name" value="ABM"/>
    <property type="match status" value="1"/>
</dbReference>
<dbReference type="Gene3D" id="3.30.70.100">
    <property type="match status" value="1"/>
</dbReference>
<dbReference type="SUPFAM" id="SSF54909">
    <property type="entry name" value="Dimeric alpha+beta barrel"/>
    <property type="match status" value="1"/>
</dbReference>
<reference evidence="2" key="2">
    <citation type="submission" date="2020-09" db="EMBL/GenBank/DDBJ databases">
        <authorList>
            <person name="Sun Q."/>
            <person name="Kim S."/>
        </authorList>
    </citation>
    <scope>NUCLEOTIDE SEQUENCE</scope>
    <source>
        <strain evidence="2">KCTC 12988</strain>
    </source>
</reference>
<dbReference type="EMBL" id="BMXI01000011">
    <property type="protein sequence ID" value="GHC57832.1"/>
    <property type="molecule type" value="Genomic_DNA"/>
</dbReference>
<keyword evidence="3" id="KW-1185">Reference proteome</keyword>
<proteinExistence type="predicted"/>
<gene>
    <name evidence="2" type="ORF">GCM10007100_25860</name>
</gene>
<dbReference type="RefSeq" id="WP_189570552.1">
    <property type="nucleotide sequence ID" value="NZ_BMXI01000011.1"/>
</dbReference>
<name>A0A918TQK6_9BACT</name>
<sequence>MSQLSQSVSIHPYFKINAGQEDAFEALIADFVERTSTEETCLYYDFSISGDQAYCREAYVDAAAVLRHLENVGSCIEAAGEISEMYRLEFHGPADQIDQLRGPLADLPAEFYVWKNGIDR</sequence>
<protein>
    <recommendedName>
        <fullName evidence="1">ABM domain-containing protein</fullName>
    </recommendedName>
</protein>
<comment type="caution">
    <text evidence="2">The sequence shown here is derived from an EMBL/GenBank/DDBJ whole genome shotgun (WGS) entry which is preliminary data.</text>
</comment>
<accession>A0A918TQK6</accession>
<organism evidence="2 3">
    <name type="scientific">Roseibacillus persicicus</name>
    <dbReference type="NCBI Taxonomy" id="454148"/>
    <lineage>
        <taxon>Bacteria</taxon>
        <taxon>Pseudomonadati</taxon>
        <taxon>Verrucomicrobiota</taxon>
        <taxon>Verrucomicrobiia</taxon>
        <taxon>Verrucomicrobiales</taxon>
        <taxon>Verrucomicrobiaceae</taxon>
        <taxon>Roseibacillus</taxon>
    </lineage>
</organism>
<dbReference type="AlphaFoldDB" id="A0A918TQK6"/>
<reference evidence="2" key="1">
    <citation type="journal article" date="2014" name="Int. J. Syst. Evol. Microbiol.">
        <title>Complete genome sequence of Corynebacterium casei LMG S-19264T (=DSM 44701T), isolated from a smear-ripened cheese.</title>
        <authorList>
            <consortium name="US DOE Joint Genome Institute (JGI-PGF)"/>
            <person name="Walter F."/>
            <person name="Albersmeier A."/>
            <person name="Kalinowski J."/>
            <person name="Ruckert C."/>
        </authorList>
    </citation>
    <scope>NUCLEOTIDE SEQUENCE</scope>
    <source>
        <strain evidence="2">KCTC 12988</strain>
    </source>
</reference>
<dbReference type="Proteomes" id="UP000644507">
    <property type="component" value="Unassembled WGS sequence"/>
</dbReference>
<dbReference type="InterPro" id="IPR007138">
    <property type="entry name" value="ABM_dom"/>
</dbReference>
<evidence type="ECO:0000313" key="3">
    <source>
        <dbReference type="Proteomes" id="UP000644507"/>
    </source>
</evidence>